<dbReference type="EMBL" id="LZDS01000012">
    <property type="protein sequence ID" value="OBX29224.1"/>
    <property type="molecule type" value="Genomic_DNA"/>
</dbReference>
<accession>A0A1A7RCI4</accession>
<keyword evidence="2" id="KW-1185">Reference proteome</keyword>
<dbReference type="STRING" id="1443941.A9J31_02790"/>
<sequence length="72" mass="8112">MDIIQQINQKISALAVGETWKISAKDLWLSHSDFHSISVYLSRESEKGQFSINLPVQTAIPHPLDIVTVTKH</sequence>
<evidence type="ECO:0000313" key="2">
    <source>
        <dbReference type="Proteomes" id="UP000185753"/>
    </source>
</evidence>
<proteinExistence type="predicted"/>
<reference evidence="2" key="1">
    <citation type="submission" date="2016-06" db="EMBL/GenBank/DDBJ databases">
        <authorList>
            <person name="Radolfova-Krizova L."/>
            <person name="Nemec A."/>
        </authorList>
    </citation>
    <scope>NUCLEOTIDE SEQUENCE [LARGE SCALE GENOMIC DNA]</scope>
    <source>
        <strain evidence="2">ANC 4275</strain>
    </source>
</reference>
<organism evidence="1 2">
    <name type="scientific">Acinetobacter gandensis</name>
    <dbReference type="NCBI Taxonomy" id="1443941"/>
    <lineage>
        <taxon>Bacteria</taxon>
        <taxon>Pseudomonadati</taxon>
        <taxon>Pseudomonadota</taxon>
        <taxon>Gammaproteobacteria</taxon>
        <taxon>Moraxellales</taxon>
        <taxon>Moraxellaceae</taxon>
        <taxon>Acinetobacter</taxon>
    </lineage>
</organism>
<dbReference type="OrthoDB" id="6712057at2"/>
<gene>
    <name evidence="1" type="ORF">A9J31_02790</name>
</gene>
<dbReference type="Proteomes" id="UP000185753">
    <property type="component" value="Unassembled WGS sequence"/>
</dbReference>
<dbReference type="RefSeq" id="WP_067763159.1">
    <property type="nucleotide sequence ID" value="NZ_LZDS01000012.1"/>
</dbReference>
<name>A0A1A7RCI4_9GAMM</name>
<comment type="caution">
    <text evidence="1">The sequence shown here is derived from an EMBL/GenBank/DDBJ whole genome shotgun (WGS) entry which is preliminary data.</text>
</comment>
<dbReference type="AlphaFoldDB" id="A0A1A7RCI4"/>
<evidence type="ECO:0000313" key="1">
    <source>
        <dbReference type="EMBL" id="OBX29224.1"/>
    </source>
</evidence>
<protein>
    <submittedName>
        <fullName evidence="1">Uncharacterized protein</fullName>
    </submittedName>
</protein>